<evidence type="ECO:0000256" key="2">
    <source>
        <dbReference type="ARBA" id="ARBA00023315"/>
    </source>
</evidence>
<dbReference type="PANTHER" id="PTHR43877:SF5">
    <property type="entry name" value="BLL8307 PROTEIN"/>
    <property type="match status" value="1"/>
</dbReference>
<accession>A0ABX8DI51</accession>
<dbReference type="InterPro" id="IPR050832">
    <property type="entry name" value="Bact_Acetyltransf"/>
</dbReference>
<sequence length="162" mass="18167">MTNSIIIQKDDLRSCQVIALLQAHLDDMYATSPAESVHALDVNKLRQPDILFWTAWQQQQLLGCIALKLHHAEDIVNQYGEIKSMRTTAAARRQGVASALLQHLQQQAESLGLSKLCLETGAMDFFAPARSLYQKFGFRECPPFADYQLDPNSVFMEKITAG</sequence>
<dbReference type="RefSeq" id="WP_213683006.1">
    <property type="nucleotide sequence ID" value="NZ_CP074572.1"/>
</dbReference>
<evidence type="ECO:0000313" key="4">
    <source>
        <dbReference type="EMBL" id="QVK24418.1"/>
    </source>
</evidence>
<keyword evidence="1" id="KW-0808">Transferase</keyword>
<protein>
    <submittedName>
        <fullName evidence="4">GNAT family N-acetyltransferase</fullName>
    </submittedName>
</protein>
<proteinExistence type="predicted"/>
<dbReference type="Pfam" id="PF00583">
    <property type="entry name" value="Acetyltransf_1"/>
    <property type="match status" value="1"/>
</dbReference>
<dbReference type="Gene3D" id="3.40.630.30">
    <property type="match status" value="1"/>
</dbReference>
<dbReference type="Proteomes" id="UP000676428">
    <property type="component" value="Chromosome"/>
</dbReference>
<dbReference type="InterPro" id="IPR000182">
    <property type="entry name" value="GNAT_dom"/>
</dbReference>
<feature type="domain" description="N-acetyltransferase" evidence="3">
    <location>
        <begin position="7"/>
        <end position="161"/>
    </location>
</feature>
<dbReference type="InterPro" id="IPR016181">
    <property type="entry name" value="Acyl_CoA_acyltransferase"/>
</dbReference>
<name>A0ABX8DI51_9GAMM</name>
<evidence type="ECO:0000259" key="3">
    <source>
        <dbReference type="PROSITE" id="PS51186"/>
    </source>
</evidence>
<organism evidence="4 5">
    <name type="scientific">Shewanella dokdonensis</name>
    <dbReference type="NCBI Taxonomy" id="712036"/>
    <lineage>
        <taxon>Bacteria</taxon>
        <taxon>Pseudomonadati</taxon>
        <taxon>Pseudomonadota</taxon>
        <taxon>Gammaproteobacteria</taxon>
        <taxon>Alteromonadales</taxon>
        <taxon>Shewanellaceae</taxon>
        <taxon>Shewanella</taxon>
    </lineage>
</organism>
<evidence type="ECO:0000256" key="1">
    <source>
        <dbReference type="ARBA" id="ARBA00022679"/>
    </source>
</evidence>
<evidence type="ECO:0000313" key="5">
    <source>
        <dbReference type="Proteomes" id="UP000676428"/>
    </source>
</evidence>
<dbReference type="CDD" id="cd04301">
    <property type="entry name" value="NAT_SF"/>
    <property type="match status" value="1"/>
</dbReference>
<dbReference type="PANTHER" id="PTHR43877">
    <property type="entry name" value="AMINOALKYLPHOSPHONATE N-ACETYLTRANSFERASE-RELATED-RELATED"/>
    <property type="match status" value="1"/>
</dbReference>
<dbReference type="EMBL" id="CP074572">
    <property type="protein sequence ID" value="QVK24418.1"/>
    <property type="molecule type" value="Genomic_DNA"/>
</dbReference>
<gene>
    <name evidence="4" type="ORF">KHX94_08050</name>
</gene>
<reference evidence="4 5" key="1">
    <citation type="journal article" date="2012" name="Int. J. Syst. Evol. Microbiol.">
        <title>Shewanella dokdonensis sp. nov., isolated from seawater.</title>
        <authorList>
            <person name="Sung H.R."/>
            <person name="Yoon J.H."/>
            <person name="Ghim S.Y."/>
        </authorList>
    </citation>
    <scope>NUCLEOTIDE SEQUENCE [LARGE SCALE GENOMIC DNA]</scope>
    <source>
        <strain evidence="4 5">DSM 23626</strain>
    </source>
</reference>
<keyword evidence="2" id="KW-0012">Acyltransferase</keyword>
<dbReference type="PROSITE" id="PS51186">
    <property type="entry name" value="GNAT"/>
    <property type="match status" value="1"/>
</dbReference>
<dbReference type="SUPFAM" id="SSF55729">
    <property type="entry name" value="Acyl-CoA N-acyltransferases (Nat)"/>
    <property type="match status" value="1"/>
</dbReference>
<keyword evidence="5" id="KW-1185">Reference proteome</keyword>